<dbReference type="InterPro" id="IPR001320">
    <property type="entry name" value="Iontro_rcpt_C"/>
</dbReference>
<evidence type="ECO:0000256" key="11">
    <source>
        <dbReference type="SAM" id="MobiDB-lite"/>
    </source>
</evidence>
<feature type="transmembrane region" description="Helical" evidence="12">
    <location>
        <begin position="454"/>
        <end position="475"/>
    </location>
</feature>
<dbReference type="PANTHER" id="PTHR18966">
    <property type="entry name" value="IONOTROPIC GLUTAMATE RECEPTOR"/>
    <property type="match status" value="1"/>
</dbReference>
<feature type="chain" id="PRO_5031175458" description="Ionotropic glutamate receptor C-terminal domain-containing protein" evidence="13">
    <location>
        <begin position="40"/>
        <end position="508"/>
    </location>
</feature>
<feature type="region of interest" description="Disordered" evidence="11">
    <location>
        <begin position="485"/>
        <end position="508"/>
    </location>
</feature>
<keyword evidence="10" id="KW-0407">Ion channel</keyword>
<evidence type="ECO:0000256" key="5">
    <source>
        <dbReference type="ARBA" id="ARBA00023065"/>
    </source>
</evidence>
<keyword evidence="6 12" id="KW-0472">Membrane</keyword>
<dbReference type="Pfam" id="PF00060">
    <property type="entry name" value="Lig_chan"/>
    <property type="match status" value="1"/>
</dbReference>
<dbReference type="Gene3D" id="3.40.190.10">
    <property type="entry name" value="Periplasmic binding protein-like II"/>
    <property type="match status" value="1"/>
</dbReference>
<dbReference type="GO" id="GO:0015276">
    <property type="term" value="F:ligand-gated monoatomic ion channel activity"/>
    <property type="evidence" value="ECO:0007669"/>
    <property type="project" value="InterPro"/>
</dbReference>
<dbReference type="InterPro" id="IPR015683">
    <property type="entry name" value="Ionotropic_Glu_rcpt"/>
</dbReference>
<keyword evidence="4 12" id="KW-1133">Transmembrane helix</keyword>
<evidence type="ECO:0000256" key="2">
    <source>
        <dbReference type="ARBA" id="ARBA00022448"/>
    </source>
</evidence>
<keyword evidence="13" id="KW-0732">Signal</keyword>
<keyword evidence="9" id="KW-1071">Ligand-gated ion channel</keyword>
<dbReference type="AlphaFoldDB" id="A0A7S3VKT4"/>
<protein>
    <recommendedName>
        <fullName evidence="14">Ionotropic glutamate receptor C-terminal domain-containing protein</fullName>
    </recommendedName>
</protein>
<keyword evidence="7" id="KW-0675">Receptor</keyword>
<dbReference type="SUPFAM" id="SSF53850">
    <property type="entry name" value="Periplasmic binding protein-like II"/>
    <property type="match status" value="1"/>
</dbReference>
<evidence type="ECO:0000256" key="12">
    <source>
        <dbReference type="SAM" id="Phobius"/>
    </source>
</evidence>
<feature type="signal peptide" evidence="13">
    <location>
        <begin position="1"/>
        <end position="39"/>
    </location>
</feature>
<name>A0A7S3VKT4_DUNTE</name>
<keyword evidence="5" id="KW-0406">Ion transport</keyword>
<comment type="subcellular location">
    <subcellularLocation>
        <location evidence="1">Membrane</location>
        <topology evidence="1">Multi-pass membrane protein</topology>
    </subcellularLocation>
</comment>
<evidence type="ECO:0000256" key="7">
    <source>
        <dbReference type="ARBA" id="ARBA00023170"/>
    </source>
</evidence>
<reference evidence="15" key="1">
    <citation type="submission" date="2021-01" db="EMBL/GenBank/DDBJ databases">
        <authorList>
            <person name="Corre E."/>
            <person name="Pelletier E."/>
            <person name="Niang G."/>
            <person name="Scheremetjew M."/>
            <person name="Finn R."/>
            <person name="Kale V."/>
            <person name="Holt S."/>
            <person name="Cochrane G."/>
            <person name="Meng A."/>
            <person name="Brown T."/>
            <person name="Cohen L."/>
        </authorList>
    </citation>
    <scope>NUCLEOTIDE SEQUENCE</scope>
    <source>
        <strain evidence="15">CCMP1320</strain>
    </source>
</reference>
<dbReference type="EMBL" id="HBIP01012389">
    <property type="protein sequence ID" value="CAE0491956.1"/>
    <property type="molecule type" value="Transcribed_RNA"/>
</dbReference>
<evidence type="ECO:0000256" key="13">
    <source>
        <dbReference type="SAM" id="SignalP"/>
    </source>
</evidence>
<evidence type="ECO:0000259" key="14">
    <source>
        <dbReference type="Pfam" id="PF00060"/>
    </source>
</evidence>
<feature type="domain" description="Ionotropic glutamate receptor C-terminal" evidence="14">
    <location>
        <begin position="190"/>
        <end position="461"/>
    </location>
</feature>
<evidence type="ECO:0000256" key="10">
    <source>
        <dbReference type="ARBA" id="ARBA00023303"/>
    </source>
</evidence>
<accession>A0A7S3VKT4</accession>
<dbReference type="Gene3D" id="1.10.287.70">
    <property type="match status" value="1"/>
</dbReference>
<evidence type="ECO:0000256" key="8">
    <source>
        <dbReference type="ARBA" id="ARBA00023180"/>
    </source>
</evidence>
<feature type="transmembrane region" description="Helical" evidence="12">
    <location>
        <begin position="191"/>
        <end position="209"/>
    </location>
</feature>
<sequence>MALKVLNMPLTCSRTMLQCAPSRLCVLLVLALSVRQAASNTKRDWCQAQQSFNGTTSGELAQALKGQTLNVAAFEYPPFSFINPKTGEWTGFDIELFKMVARQGEFEFNITQLRLPSENETYNKILYNEGREYDMLVSWMDETAARKKHFFTFSLDIVDMSFMLVTTNPKPTDPPFKDYFFMFLKPFERDVWLVLLFGVVFTGVFLYVLEPRLSDAAEDLKSSNEHGSPESLPAALKRHAFGVMDLFHQGWLLFTIQENYTPKRWWTKLYLMSWTGVIIVMVAMYTSQLTYFLIIELSSTTAISSLEDLISSGKAVCAMTNDEDVSGYLRRNAPSVPIYAINNLGEAFPAIRNGSCVAALLGKAEIEVELSINEACDMRTVSGELNSMSGAYSADMHNCGEYPLRVVDATLQQMRETEEIEDLWSEYITLPSGCVGKLSSSTESGDVRIKIKQVGGLFILHLAIASVCLCGFMLAQSRKGATKVDGPSISASKANAVHPSKNPSSEWD</sequence>
<evidence type="ECO:0000256" key="6">
    <source>
        <dbReference type="ARBA" id="ARBA00023136"/>
    </source>
</evidence>
<evidence type="ECO:0000256" key="3">
    <source>
        <dbReference type="ARBA" id="ARBA00022692"/>
    </source>
</evidence>
<proteinExistence type="predicted"/>
<gene>
    <name evidence="15" type="ORF">DTER00134_LOCUS7029</name>
</gene>
<organism evidence="15">
    <name type="scientific">Dunaliella tertiolecta</name>
    <name type="common">Green alga</name>
    <dbReference type="NCBI Taxonomy" id="3047"/>
    <lineage>
        <taxon>Eukaryota</taxon>
        <taxon>Viridiplantae</taxon>
        <taxon>Chlorophyta</taxon>
        <taxon>core chlorophytes</taxon>
        <taxon>Chlorophyceae</taxon>
        <taxon>CS clade</taxon>
        <taxon>Chlamydomonadales</taxon>
        <taxon>Dunaliellaceae</taxon>
        <taxon>Dunaliella</taxon>
    </lineage>
</organism>
<keyword evidence="3 12" id="KW-0812">Transmembrane</keyword>
<evidence type="ECO:0000256" key="1">
    <source>
        <dbReference type="ARBA" id="ARBA00004141"/>
    </source>
</evidence>
<keyword evidence="2" id="KW-0813">Transport</keyword>
<evidence type="ECO:0000256" key="9">
    <source>
        <dbReference type="ARBA" id="ARBA00023286"/>
    </source>
</evidence>
<dbReference type="GO" id="GO:0016020">
    <property type="term" value="C:membrane"/>
    <property type="evidence" value="ECO:0007669"/>
    <property type="project" value="UniProtKB-SubCell"/>
</dbReference>
<keyword evidence="8" id="KW-0325">Glycoprotein</keyword>
<feature type="transmembrane region" description="Helical" evidence="12">
    <location>
        <begin position="269"/>
        <end position="294"/>
    </location>
</feature>
<evidence type="ECO:0000256" key="4">
    <source>
        <dbReference type="ARBA" id="ARBA00022989"/>
    </source>
</evidence>
<evidence type="ECO:0000313" key="15">
    <source>
        <dbReference type="EMBL" id="CAE0491956.1"/>
    </source>
</evidence>